<feature type="binding site" evidence="16">
    <location>
        <position position="417"/>
    </location>
    <ligand>
        <name>substrate</name>
    </ligand>
</feature>
<evidence type="ECO:0000256" key="9">
    <source>
        <dbReference type="ARBA" id="ARBA00022676"/>
    </source>
</evidence>
<comment type="pathway">
    <text evidence="2">Pyrimidine metabolism; UMP biosynthesis via de novo pathway; UMP from orotate: step 2/2.</text>
</comment>
<dbReference type="GO" id="GO:0004588">
    <property type="term" value="F:orotate phosphoribosyltransferase activity"/>
    <property type="evidence" value="ECO:0007669"/>
    <property type="project" value="UniProtKB-EC"/>
</dbReference>
<dbReference type="InterPro" id="IPR011060">
    <property type="entry name" value="RibuloseP-bd_barrel"/>
</dbReference>
<dbReference type="PANTHER" id="PTHR19278:SF9">
    <property type="entry name" value="URIDINE 5'-MONOPHOSPHATE SYNTHASE"/>
    <property type="match status" value="1"/>
</dbReference>
<evidence type="ECO:0000256" key="14">
    <source>
        <dbReference type="ARBA" id="ARBA00023268"/>
    </source>
</evidence>
<feature type="binding site" evidence="16">
    <location>
        <position position="437"/>
    </location>
    <ligand>
        <name>substrate</name>
    </ligand>
</feature>
<dbReference type="GO" id="GO:0044205">
    <property type="term" value="P:'de novo' UMP biosynthetic process"/>
    <property type="evidence" value="ECO:0007669"/>
    <property type="project" value="UniProtKB-UniPathway"/>
</dbReference>
<keyword evidence="14" id="KW-0511">Multifunctional enzyme</keyword>
<keyword evidence="11" id="KW-0210">Decarboxylase</keyword>
<keyword evidence="10" id="KW-0808">Transferase</keyword>
<evidence type="ECO:0000256" key="13">
    <source>
        <dbReference type="ARBA" id="ARBA00023239"/>
    </source>
</evidence>
<name>A0A7J7IHF9_9RHOD</name>
<comment type="similarity">
    <text evidence="4">In the N-terminal section; belongs to the purine/pyrimidine phosphoribosyltransferase family.</text>
</comment>
<feature type="active site" description="For OMPdecase activity" evidence="15">
    <location>
        <position position="302"/>
    </location>
</feature>
<feature type="binding site" evidence="16">
    <location>
        <position position="266"/>
    </location>
    <ligand>
        <name>substrate</name>
    </ligand>
</feature>
<dbReference type="SMART" id="SM00934">
    <property type="entry name" value="OMPdecase"/>
    <property type="match status" value="1"/>
</dbReference>
<comment type="pathway">
    <text evidence="3">Pyrimidine metabolism; UMP biosynthesis via de novo pathway; UMP from orotate: step 1/2.</text>
</comment>
<comment type="caution">
    <text evidence="18">The sequence shown here is derived from an EMBL/GenBank/DDBJ whole genome shotgun (WGS) entry which is preliminary data.</text>
</comment>
<evidence type="ECO:0000256" key="11">
    <source>
        <dbReference type="ARBA" id="ARBA00022793"/>
    </source>
</evidence>
<feature type="binding site" evidence="16">
    <location>
        <position position="359"/>
    </location>
    <ligand>
        <name>substrate</name>
    </ligand>
</feature>
<protein>
    <recommendedName>
        <fullName evidence="8">Uridine 5'-monophosphate synthase</fullName>
        <ecNumber evidence="6">2.4.2.10</ecNumber>
        <ecNumber evidence="7">4.1.1.23</ecNumber>
    </recommendedName>
</protein>
<dbReference type="InterPro" id="IPR001754">
    <property type="entry name" value="OMPdeCOase_dom"/>
</dbReference>
<comment type="subcellular location">
    <subcellularLocation>
        <location evidence="1">Plastid</location>
        <location evidence="1">Chloroplast</location>
    </subcellularLocation>
</comment>
<evidence type="ECO:0000256" key="8">
    <source>
        <dbReference type="ARBA" id="ARBA00015047"/>
    </source>
</evidence>
<reference evidence="18 19" key="1">
    <citation type="journal article" date="2020" name="J. Phycol.">
        <title>Comparative genome analysis reveals Cyanidiococcus gen. nov., a new extremophilic red algal genus sister to Cyanidioschyzon (Cyanidioschyzonaceae, Rhodophyta).</title>
        <authorList>
            <person name="Liu S.-L."/>
            <person name="Chiang Y.-R."/>
            <person name="Yoon H.S."/>
            <person name="Fu H.-Y."/>
        </authorList>
    </citation>
    <scope>NUCLEOTIDE SEQUENCE [LARGE SCALE GENOMIC DNA]</scope>
    <source>
        <strain evidence="18 19">THAL066</strain>
    </source>
</reference>
<keyword evidence="13" id="KW-0456">Lyase</keyword>
<keyword evidence="12" id="KW-0665">Pyrimidine biosynthesis</keyword>
<dbReference type="InterPro" id="IPR013785">
    <property type="entry name" value="Aldolase_TIM"/>
</dbReference>
<dbReference type="UniPathway" id="UPA00070">
    <property type="reaction ID" value="UER00119"/>
</dbReference>
<dbReference type="GO" id="GO:0006207">
    <property type="term" value="P:'de novo' pyrimidine nucleobase biosynthetic process"/>
    <property type="evidence" value="ECO:0007669"/>
    <property type="project" value="InterPro"/>
</dbReference>
<evidence type="ECO:0000256" key="12">
    <source>
        <dbReference type="ARBA" id="ARBA00022975"/>
    </source>
</evidence>
<evidence type="ECO:0000256" key="15">
    <source>
        <dbReference type="PIRSR" id="PIRSR614732-1"/>
    </source>
</evidence>
<dbReference type="SUPFAM" id="SSF53271">
    <property type="entry name" value="PRTase-like"/>
    <property type="match status" value="1"/>
</dbReference>
<dbReference type="CDD" id="cd04725">
    <property type="entry name" value="OMP_decarboxylase_like"/>
    <property type="match status" value="1"/>
</dbReference>
<dbReference type="NCBIfam" id="TIGR00336">
    <property type="entry name" value="pyrE"/>
    <property type="match status" value="1"/>
</dbReference>
<dbReference type="OrthoDB" id="10263753at2759"/>
<dbReference type="GO" id="GO:0004590">
    <property type="term" value="F:orotidine-5'-phosphate decarboxylase activity"/>
    <property type="evidence" value="ECO:0007669"/>
    <property type="project" value="UniProtKB-EC"/>
</dbReference>
<evidence type="ECO:0000313" key="19">
    <source>
        <dbReference type="Proteomes" id="UP000530660"/>
    </source>
</evidence>
<dbReference type="Pfam" id="PF00156">
    <property type="entry name" value="Pribosyltran"/>
    <property type="match status" value="1"/>
</dbReference>
<evidence type="ECO:0000256" key="3">
    <source>
        <dbReference type="ARBA" id="ARBA00004889"/>
    </source>
</evidence>
<dbReference type="SUPFAM" id="SSF51366">
    <property type="entry name" value="Ribulose-phoshate binding barrel"/>
    <property type="match status" value="1"/>
</dbReference>
<feature type="binding site" evidence="16">
    <location>
        <position position="244"/>
    </location>
    <ligand>
        <name>substrate</name>
    </ligand>
</feature>
<dbReference type="EMBL" id="VWRR01000010">
    <property type="protein sequence ID" value="KAF6002546.1"/>
    <property type="molecule type" value="Genomic_DNA"/>
</dbReference>
<keyword evidence="9" id="KW-0328">Glycosyltransferase</keyword>
<feature type="binding site" evidence="16">
    <location>
        <position position="438"/>
    </location>
    <ligand>
        <name>substrate</name>
    </ligand>
</feature>
<dbReference type="AlphaFoldDB" id="A0A7J7IHF9"/>
<dbReference type="InterPro" id="IPR000836">
    <property type="entry name" value="PRTase_dom"/>
</dbReference>
<comment type="similarity">
    <text evidence="5">In the C-terminal section; belongs to the OMP decarboxylase family.</text>
</comment>
<feature type="domain" description="Orotidine 5'-phosphate decarboxylase" evidence="17">
    <location>
        <begin position="238"/>
        <end position="453"/>
    </location>
</feature>
<dbReference type="HAMAP" id="MF_01208">
    <property type="entry name" value="PyrE"/>
    <property type="match status" value="1"/>
</dbReference>
<dbReference type="InterPro" id="IPR004467">
    <property type="entry name" value="Or_phspho_trans_dom"/>
</dbReference>
<evidence type="ECO:0000313" key="18">
    <source>
        <dbReference type="EMBL" id="KAF6002546.1"/>
    </source>
</evidence>
<dbReference type="EC" id="4.1.1.23" evidence="7"/>
<feature type="active site" description="For OMPdecase activity" evidence="15">
    <location>
        <position position="299"/>
    </location>
</feature>
<evidence type="ECO:0000256" key="6">
    <source>
        <dbReference type="ARBA" id="ARBA00011971"/>
    </source>
</evidence>
<evidence type="ECO:0000256" key="7">
    <source>
        <dbReference type="ARBA" id="ARBA00012321"/>
    </source>
</evidence>
<evidence type="ECO:0000256" key="5">
    <source>
        <dbReference type="ARBA" id="ARBA00009769"/>
    </source>
</evidence>
<evidence type="ECO:0000259" key="17">
    <source>
        <dbReference type="SMART" id="SM00934"/>
    </source>
</evidence>
<keyword evidence="19" id="KW-1185">Reference proteome</keyword>
<dbReference type="PANTHER" id="PTHR19278">
    <property type="entry name" value="OROTATE PHOSPHORIBOSYLTRANSFERASE"/>
    <property type="match status" value="1"/>
</dbReference>
<dbReference type="FunFam" id="3.40.50.2020:FF:000025">
    <property type="entry name" value="Uridine monophosphate synthetase"/>
    <property type="match status" value="1"/>
</dbReference>
<evidence type="ECO:0000256" key="10">
    <source>
        <dbReference type="ARBA" id="ARBA00022679"/>
    </source>
</evidence>
<evidence type="ECO:0000256" key="1">
    <source>
        <dbReference type="ARBA" id="ARBA00004229"/>
    </source>
</evidence>
<dbReference type="InterPro" id="IPR018089">
    <property type="entry name" value="OMPdecase_AS"/>
</dbReference>
<dbReference type="NCBIfam" id="TIGR01740">
    <property type="entry name" value="pyrF"/>
    <property type="match status" value="1"/>
</dbReference>
<accession>A0A7J7IHF9</accession>
<dbReference type="EC" id="2.4.2.10" evidence="6"/>
<gene>
    <name evidence="18" type="ORF">F1559_004067</name>
</gene>
<dbReference type="FunFam" id="3.20.20.70:FF:000114">
    <property type="entry name" value="Decarboxylase,orotidine phosphate"/>
    <property type="match status" value="1"/>
</dbReference>
<dbReference type="PROSITE" id="PS00156">
    <property type="entry name" value="OMPDECASE"/>
    <property type="match status" value="1"/>
</dbReference>
<evidence type="ECO:0000256" key="16">
    <source>
        <dbReference type="PIRSR" id="PIRSR614732-2"/>
    </source>
</evidence>
<organism evidence="18 19">
    <name type="scientific">Cyanidiococcus yangmingshanensis</name>
    <dbReference type="NCBI Taxonomy" id="2690220"/>
    <lineage>
        <taxon>Eukaryota</taxon>
        <taxon>Rhodophyta</taxon>
        <taxon>Bangiophyceae</taxon>
        <taxon>Cyanidiales</taxon>
        <taxon>Cyanidiaceae</taxon>
        <taxon>Cyanidiococcus</taxon>
    </lineage>
</organism>
<sequence length="470" mass="51805">MDNLVKDLFEVGALKFGTFKLKSGIESPFYVDLRVAVSHPRILKQIAAAFLKGIREHQVEFDLICGVPYTALPFATAIALEGNIPMVMCRKEQKDHGTRRTVEGQYAPGSRCLIIEDVVTSGSSILEVAESLVSQGLKVTSAIVLLDREQGGRDVLRAMDIELFSVYGITGMIEALQNMHLIDSLKAETVYAFLQKSQIIPADAKRQPSRIPQELGSESSMSPIRDQLYAISRRKKSILCVAADVESAEELMSIAEDVGPHICVLKLHADIIRDWATETPKRLQEIAARHDFLLFEDRKFADIGSTVVAQFGSGTHRIASWAHITNAHALPGPGVIDGLRQACESSGRMVGLLLVAQMSSKGNLIDGRYTESCLRMARDAFPFCIGFIAQERMDPTGKLFVMAPGVQLEAKGDGLGQQYNTPEHLLKEKGVDFLIVGRGIYAAPEPWQGRTKVQGTILEYPSIEYRETLF</sequence>
<dbReference type="GO" id="GO:0009507">
    <property type="term" value="C:chloroplast"/>
    <property type="evidence" value="ECO:0007669"/>
    <property type="project" value="UniProtKB-SubCell"/>
</dbReference>
<dbReference type="Gene3D" id="3.40.50.2020">
    <property type="match status" value="1"/>
</dbReference>
<feature type="active site" description="For OMPdecase activity" evidence="15">
    <location>
        <position position="297"/>
    </location>
</feature>
<evidence type="ECO:0000256" key="4">
    <source>
        <dbReference type="ARBA" id="ARBA00006221"/>
    </source>
</evidence>
<dbReference type="Gene3D" id="3.20.20.70">
    <property type="entry name" value="Aldolase class I"/>
    <property type="match status" value="1"/>
</dbReference>
<dbReference type="Pfam" id="PF00215">
    <property type="entry name" value="OMPdecase"/>
    <property type="match status" value="1"/>
</dbReference>
<dbReference type="Proteomes" id="UP000530660">
    <property type="component" value="Unassembled WGS sequence"/>
</dbReference>
<proteinExistence type="inferred from homology"/>
<dbReference type="InterPro" id="IPR029057">
    <property type="entry name" value="PRTase-like"/>
</dbReference>
<dbReference type="InterPro" id="IPR023031">
    <property type="entry name" value="OPRT"/>
</dbReference>
<dbReference type="InterPro" id="IPR014732">
    <property type="entry name" value="OMPdecase"/>
</dbReference>
<evidence type="ECO:0000256" key="2">
    <source>
        <dbReference type="ARBA" id="ARBA00004861"/>
    </source>
</evidence>
<dbReference type="CDD" id="cd06223">
    <property type="entry name" value="PRTases_typeI"/>
    <property type="match status" value="1"/>
</dbReference>